<proteinExistence type="predicted"/>
<evidence type="ECO:0000313" key="3">
    <source>
        <dbReference type="Proteomes" id="UP001153365"/>
    </source>
</evidence>
<dbReference type="AlphaFoldDB" id="A0AAV0B750"/>
<sequence length="288" mass="31741">MISEAVLLVQIVYSETLSQLGRYQQKDSEATQRPIGVSNGDEKIDLVKRMLHKTRHIRRQNRQQGRQNNNDPQQSLTLDPRVIQKGSTQDGKEERTQAPSLISKNNFINFCIGDLAKGSVTSNAAQTKKKTTCNPIPMGMLANQDHLPSCKFVVPKNMDTIKADTTFRVDIAMRNLVIGVFTNPAKAFMSAPAQIDRESGALLGHSHLVITALDSINSTSVADPLAFFFFKGIDDATRNGIVSVEVKDGLPKGHWKFATINTASNHQPIGATLAQHAQFDDIIYITSK</sequence>
<dbReference type="EMBL" id="CALTRL010003680">
    <property type="protein sequence ID" value="CAH7681689.1"/>
    <property type="molecule type" value="Genomic_DNA"/>
</dbReference>
<keyword evidence="3" id="KW-1185">Reference proteome</keyword>
<evidence type="ECO:0000256" key="1">
    <source>
        <dbReference type="SAM" id="MobiDB-lite"/>
    </source>
</evidence>
<dbReference type="Proteomes" id="UP001153365">
    <property type="component" value="Unassembled WGS sequence"/>
</dbReference>
<dbReference type="PANTHER" id="PTHR34587">
    <property type="entry name" value="VWFA DOMAIN-CONTAINING PROTEIN"/>
    <property type="match status" value="1"/>
</dbReference>
<gene>
    <name evidence="2" type="ORF">PPACK8108_LOCUS14329</name>
</gene>
<reference evidence="2" key="1">
    <citation type="submission" date="2022-06" db="EMBL/GenBank/DDBJ databases">
        <authorList>
            <consortium name="SYNGENTA / RWTH Aachen University"/>
        </authorList>
    </citation>
    <scope>NUCLEOTIDE SEQUENCE</scope>
</reference>
<protein>
    <submittedName>
        <fullName evidence="2">Uncharacterized protein</fullName>
    </submittedName>
</protein>
<dbReference type="InterPro" id="IPR053216">
    <property type="entry name" value="Appressorial_penetr-assoc"/>
</dbReference>
<feature type="region of interest" description="Disordered" evidence="1">
    <location>
        <begin position="22"/>
        <end position="43"/>
    </location>
</feature>
<feature type="region of interest" description="Disordered" evidence="1">
    <location>
        <begin position="56"/>
        <end position="99"/>
    </location>
</feature>
<comment type="caution">
    <text evidence="2">The sequence shown here is derived from an EMBL/GenBank/DDBJ whole genome shotgun (WGS) entry which is preliminary data.</text>
</comment>
<evidence type="ECO:0000313" key="2">
    <source>
        <dbReference type="EMBL" id="CAH7681689.1"/>
    </source>
</evidence>
<name>A0AAV0B750_PHAPC</name>
<accession>A0AAV0B750</accession>
<organism evidence="2 3">
    <name type="scientific">Phakopsora pachyrhizi</name>
    <name type="common">Asian soybean rust disease fungus</name>
    <dbReference type="NCBI Taxonomy" id="170000"/>
    <lineage>
        <taxon>Eukaryota</taxon>
        <taxon>Fungi</taxon>
        <taxon>Dikarya</taxon>
        <taxon>Basidiomycota</taxon>
        <taxon>Pucciniomycotina</taxon>
        <taxon>Pucciniomycetes</taxon>
        <taxon>Pucciniales</taxon>
        <taxon>Phakopsoraceae</taxon>
        <taxon>Phakopsora</taxon>
    </lineage>
</organism>
<dbReference type="PANTHER" id="PTHR34587:SF2">
    <property type="entry name" value="G-PROTEIN COUPLED RECEPTORS FAMILY 1 PROFILE DOMAIN-CONTAINING PROTEIN"/>
    <property type="match status" value="1"/>
</dbReference>